<dbReference type="SUPFAM" id="SSF47413">
    <property type="entry name" value="lambda repressor-like DNA-binding domains"/>
    <property type="match status" value="1"/>
</dbReference>
<dbReference type="InterPro" id="IPR010982">
    <property type="entry name" value="Lambda_DNA-bd_dom_sf"/>
</dbReference>
<protein>
    <submittedName>
        <fullName evidence="2">XRE family transcriptional regulator</fullName>
    </submittedName>
</protein>
<dbReference type="Proteomes" id="UP000291269">
    <property type="component" value="Unassembled WGS sequence"/>
</dbReference>
<organism evidence="2 3">
    <name type="scientific">Candidatus Borkfalkia ceftriaxoniphila</name>
    <dbReference type="NCBI Taxonomy" id="2508949"/>
    <lineage>
        <taxon>Bacteria</taxon>
        <taxon>Bacillati</taxon>
        <taxon>Bacillota</taxon>
        <taxon>Clostridia</taxon>
        <taxon>Christensenellales</taxon>
        <taxon>Christensenellaceae</taxon>
        <taxon>Candidatus Borkfalkia</taxon>
    </lineage>
</organism>
<dbReference type="SMART" id="SM00530">
    <property type="entry name" value="HTH_XRE"/>
    <property type="match status" value="1"/>
</dbReference>
<feature type="domain" description="HTH cro/C1-type" evidence="1">
    <location>
        <begin position="11"/>
        <end position="66"/>
    </location>
</feature>
<dbReference type="RefSeq" id="WP_129225526.1">
    <property type="nucleotide sequence ID" value="NZ_SDOZ01000002.1"/>
</dbReference>
<evidence type="ECO:0000313" key="2">
    <source>
        <dbReference type="EMBL" id="RXZ62132.1"/>
    </source>
</evidence>
<dbReference type="AlphaFoldDB" id="A0A4Q2KFD2"/>
<dbReference type="CDD" id="cd00093">
    <property type="entry name" value="HTH_XRE"/>
    <property type="match status" value="1"/>
</dbReference>
<proteinExistence type="predicted"/>
<name>A0A4Q2KFD2_9FIRM</name>
<sequence>MEPYLALITRINELMARKGMTMYQLARRSAIPHSTLSSILNGQTKNTGFLNIINICRGLEITLQDFFDSHLFTPENLLDN</sequence>
<dbReference type="GO" id="GO:0003677">
    <property type="term" value="F:DNA binding"/>
    <property type="evidence" value="ECO:0007669"/>
    <property type="project" value="InterPro"/>
</dbReference>
<accession>A0A4Q2KFD2</accession>
<keyword evidence="3" id="KW-1185">Reference proteome</keyword>
<gene>
    <name evidence="2" type="ORF">ESZ91_06995</name>
</gene>
<comment type="caution">
    <text evidence="2">The sequence shown here is derived from an EMBL/GenBank/DDBJ whole genome shotgun (WGS) entry which is preliminary data.</text>
</comment>
<dbReference type="PROSITE" id="PS50943">
    <property type="entry name" value="HTH_CROC1"/>
    <property type="match status" value="1"/>
</dbReference>
<dbReference type="Gene3D" id="1.10.260.40">
    <property type="entry name" value="lambda repressor-like DNA-binding domains"/>
    <property type="match status" value="1"/>
</dbReference>
<reference evidence="2 3" key="1">
    <citation type="journal article" date="2019" name="Gut">
        <title>Antibiotics-induced monodominance of a novel gut bacterial order.</title>
        <authorList>
            <person name="Hildebrand F."/>
            <person name="Moitinho-Silva L."/>
            <person name="Blasche S."/>
            <person name="Jahn M.T."/>
            <person name="Gossmann T.I."/>
            <person name="Heuerta-Cepas J."/>
            <person name="Hercog R."/>
            <person name="Luetge M."/>
            <person name="Bahram M."/>
            <person name="Pryszlak A."/>
            <person name="Alves R.J."/>
            <person name="Waszak S.M."/>
            <person name="Zhu A."/>
            <person name="Ye L."/>
            <person name="Costea P.I."/>
            <person name="Aalvink S."/>
            <person name="Belzer C."/>
            <person name="Forslund S.K."/>
            <person name="Sunagawa S."/>
            <person name="Hentschel U."/>
            <person name="Merten C."/>
            <person name="Patil K.R."/>
            <person name="Benes V."/>
            <person name="Bork P."/>
        </authorList>
    </citation>
    <scope>NUCLEOTIDE SEQUENCE [LARGE SCALE GENOMIC DNA]</scope>
    <source>
        <strain evidence="2 3">HDS1380</strain>
    </source>
</reference>
<dbReference type="InterPro" id="IPR001387">
    <property type="entry name" value="Cro/C1-type_HTH"/>
</dbReference>
<evidence type="ECO:0000313" key="3">
    <source>
        <dbReference type="Proteomes" id="UP000291269"/>
    </source>
</evidence>
<dbReference type="OrthoDB" id="9781521at2"/>
<evidence type="ECO:0000259" key="1">
    <source>
        <dbReference type="PROSITE" id="PS50943"/>
    </source>
</evidence>
<dbReference type="Pfam" id="PF13443">
    <property type="entry name" value="HTH_26"/>
    <property type="match status" value="1"/>
</dbReference>
<dbReference type="EMBL" id="SDOZ01000002">
    <property type="protein sequence ID" value="RXZ62132.1"/>
    <property type="molecule type" value="Genomic_DNA"/>
</dbReference>